<dbReference type="KEGG" id="aplc:110983644"/>
<evidence type="ECO:0000313" key="2">
    <source>
        <dbReference type="Proteomes" id="UP000694845"/>
    </source>
</evidence>
<reference evidence="3" key="1">
    <citation type="submission" date="2025-08" db="UniProtKB">
        <authorList>
            <consortium name="RefSeq"/>
        </authorList>
    </citation>
    <scope>IDENTIFICATION</scope>
</reference>
<feature type="compositionally biased region" description="Polar residues" evidence="1">
    <location>
        <begin position="122"/>
        <end position="142"/>
    </location>
</feature>
<feature type="region of interest" description="Disordered" evidence="1">
    <location>
        <begin position="115"/>
        <end position="142"/>
    </location>
</feature>
<dbReference type="OMA" id="CTEDNTE"/>
<sequence length="142" mass="15710">MRDLETTLSNFEKEKQLVAYFANIGGDGLKSIVRSILTCVISKDLARQYNWVGKGTKEAFCKLRLVAVIRRAVRRNPSVQSATNAEIDEVIKVWLRYSKDRDGGRAARRAAAAAVAEPAASKSPSNLDELSTEEYSSNSDKE</sequence>
<name>A0A8B7YZI0_ACAPL</name>
<gene>
    <name evidence="3" type="primary">LOC110983644</name>
</gene>
<accession>A0A8B7YZI0</accession>
<dbReference type="RefSeq" id="XP_022098758.1">
    <property type="nucleotide sequence ID" value="XM_022243066.1"/>
</dbReference>
<dbReference type="PANTHER" id="PTHR34153:SF2">
    <property type="entry name" value="SI:CH211-262H13.3-RELATED"/>
    <property type="match status" value="1"/>
</dbReference>
<dbReference type="AlphaFoldDB" id="A0A8B7YZI0"/>
<dbReference type="GeneID" id="110983644"/>
<dbReference type="PANTHER" id="PTHR34153">
    <property type="entry name" value="SI:CH211-262H13.3-RELATED-RELATED"/>
    <property type="match status" value="1"/>
</dbReference>
<protein>
    <submittedName>
        <fullName evidence="3">Uncharacterized protein LOC110983644</fullName>
    </submittedName>
</protein>
<proteinExistence type="predicted"/>
<organism evidence="2 3">
    <name type="scientific">Acanthaster planci</name>
    <name type="common">Crown-of-thorns starfish</name>
    <dbReference type="NCBI Taxonomy" id="133434"/>
    <lineage>
        <taxon>Eukaryota</taxon>
        <taxon>Metazoa</taxon>
        <taxon>Echinodermata</taxon>
        <taxon>Eleutherozoa</taxon>
        <taxon>Asterozoa</taxon>
        <taxon>Asteroidea</taxon>
        <taxon>Valvatacea</taxon>
        <taxon>Valvatida</taxon>
        <taxon>Acanthasteridae</taxon>
        <taxon>Acanthaster</taxon>
    </lineage>
</organism>
<evidence type="ECO:0000313" key="3">
    <source>
        <dbReference type="RefSeq" id="XP_022098758.1"/>
    </source>
</evidence>
<evidence type="ECO:0000256" key="1">
    <source>
        <dbReference type="SAM" id="MobiDB-lite"/>
    </source>
</evidence>
<keyword evidence="2" id="KW-1185">Reference proteome</keyword>
<dbReference type="Proteomes" id="UP000694845">
    <property type="component" value="Unplaced"/>
</dbReference>
<dbReference type="OrthoDB" id="6159834at2759"/>